<feature type="non-terminal residue" evidence="1">
    <location>
        <position position="75"/>
    </location>
</feature>
<sequence>SSREGLRKGWTAESQHTPGDAVLLQHRCIKPSACRPDASAVKLSKIECERDDHSDGSRVPVSTVAILGHWVFVEL</sequence>
<proteinExistence type="predicted"/>
<feature type="non-terminal residue" evidence="1">
    <location>
        <position position="1"/>
    </location>
</feature>
<accession>A0A5E4BX79</accession>
<evidence type="ECO:0000313" key="1">
    <source>
        <dbReference type="EMBL" id="VTJ73591.1"/>
    </source>
</evidence>
<organism evidence="1 2">
    <name type="scientific">Marmota monax</name>
    <name type="common">Woodchuck</name>
    <dbReference type="NCBI Taxonomy" id="9995"/>
    <lineage>
        <taxon>Eukaryota</taxon>
        <taxon>Metazoa</taxon>
        <taxon>Chordata</taxon>
        <taxon>Craniata</taxon>
        <taxon>Vertebrata</taxon>
        <taxon>Euteleostomi</taxon>
        <taxon>Mammalia</taxon>
        <taxon>Eutheria</taxon>
        <taxon>Euarchontoglires</taxon>
        <taxon>Glires</taxon>
        <taxon>Rodentia</taxon>
        <taxon>Sciuromorpha</taxon>
        <taxon>Sciuridae</taxon>
        <taxon>Xerinae</taxon>
        <taxon>Marmotini</taxon>
        <taxon>Marmota</taxon>
    </lineage>
</organism>
<dbReference type="AlphaFoldDB" id="A0A5E4BX79"/>
<evidence type="ECO:0000313" key="2">
    <source>
        <dbReference type="Proteomes" id="UP000335636"/>
    </source>
</evidence>
<reference evidence="1" key="1">
    <citation type="submission" date="2019-04" db="EMBL/GenBank/DDBJ databases">
        <authorList>
            <person name="Alioto T."/>
            <person name="Alioto T."/>
        </authorList>
    </citation>
    <scope>NUCLEOTIDE SEQUENCE [LARGE SCALE GENOMIC DNA]</scope>
</reference>
<keyword evidence="2" id="KW-1185">Reference proteome</keyword>
<protein>
    <submittedName>
        <fullName evidence="1">Uncharacterized protein</fullName>
    </submittedName>
</protein>
<dbReference type="EMBL" id="CABDUW010000686">
    <property type="protein sequence ID" value="VTJ73591.1"/>
    <property type="molecule type" value="Genomic_DNA"/>
</dbReference>
<dbReference type="Proteomes" id="UP000335636">
    <property type="component" value="Unassembled WGS sequence"/>
</dbReference>
<gene>
    <name evidence="1" type="ORF">MONAX_5E032065</name>
</gene>
<comment type="caution">
    <text evidence="1">The sequence shown here is derived from an EMBL/GenBank/DDBJ whole genome shotgun (WGS) entry which is preliminary data.</text>
</comment>
<name>A0A5E4BX79_MARMO</name>